<evidence type="ECO:0000313" key="3">
    <source>
        <dbReference type="EMBL" id="MEP0948775.1"/>
    </source>
</evidence>
<dbReference type="InterPro" id="IPR033415">
    <property type="entry name" value="CHASE6_C"/>
</dbReference>
<dbReference type="Proteomes" id="UP001482513">
    <property type="component" value="Unassembled WGS sequence"/>
</dbReference>
<dbReference type="InterPro" id="IPR003607">
    <property type="entry name" value="HD/PDEase_dom"/>
</dbReference>
<dbReference type="InterPro" id="IPR019278">
    <property type="entry name" value="DICT_dom"/>
</dbReference>
<dbReference type="Gene3D" id="1.10.3210.10">
    <property type="entry name" value="Hypothetical protein af1432"/>
    <property type="match status" value="1"/>
</dbReference>
<name>A0ABV0K7M1_9CYAN</name>
<evidence type="ECO:0000259" key="1">
    <source>
        <dbReference type="Pfam" id="PF10069"/>
    </source>
</evidence>
<organism evidence="3 4">
    <name type="scientific">Leptolyngbya subtilissima DQ-A4</name>
    <dbReference type="NCBI Taxonomy" id="2933933"/>
    <lineage>
        <taxon>Bacteria</taxon>
        <taxon>Bacillati</taxon>
        <taxon>Cyanobacteriota</taxon>
        <taxon>Cyanophyceae</taxon>
        <taxon>Leptolyngbyales</taxon>
        <taxon>Leptolyngbyaceae</taxon>
        <taxon>Leptolyngbya group</taxon>
        <taxon>Leptolyngbya</taxon>
    </lineage>
</organism>
<dbReference type="Pfam" id="PF13487">
    <property type="entry name" value="HD_5"/>
    <property type="match status" value="1"/>
</dbReference>
<dbReference type="Pfam" id="PF17150">
    <property type="entry name" value="CHASE6_C"/>
    <property type="match status" value="1"/>
</dbReference>
<feature type="domain" description="DICT" evidence="1">
    <location>
        <begin position="17"/>
        <end position="132"/>
    </location>
</feature>
<keyword evidence="4" id="KW-1185">Reference proteome</keyword>
<gene>
    <name evidence="3" type="ORF">NC992_17970</name>
</gene>
<dbReference type="PANTHER" id="PTHR45228:SF1">
    <property type="entry name" value="CYCLIC DI-GMP PHOSPHODIESTERASE TM_0186"/>
    <property type="match status" value="1"/>
</dbReference>
<evidence type="ECO:0000313" key="4">
    <source>
        <dbReference type="Proteomes" id="UP001482513"/>
    </source>
</evidence>
<reference evidence="3 4" key="1">
    <citation type="submission" date="2022-04" db="EMBL/GenBank/DDBJ databases">
        <title>Positive selection, recombination, and allopatry shape intraspecific diversity of widespread and dominant cyanobacteria.</title>
        <authorList>
            <person name="Wei J."/>
            <person name="Shu W."/>
            <person name="Hu C."/>
        </authorList>
    </citation>
    <scope>NUCLEOTIDE SEQUENCE [LARGE SCALE GENOMIC DNA]</scope>
    <source>
        <strain evidence="3 4">DQ-A4</strain>
    </source>
</reference>
<sequence>MLEGSILKLLVDGRTDPETTPLNYGVYYKNTLVALCHALEDCILTSGSAPLVVTAFQRGKWYLEEADRYSAIADAAQQIVIMASPEAGFHDHPTSQRENVALVDLADDDPVAEEWHLIIFSPDYTAMVLCQELSEADYGKTGIPEHDLERKFYGFWTFDSALVSETVELAIAHIGRYNPALQAQLADHLATLKQQNPALRHDEPAVVSHTVTQVVHYLQNSRNDLQGNLAFNVVDDLDQNLLSNELQAFLRMAQLVDLSDPINPMAASEVVALLEMMGQLLDLPAWQLQRLRLAGMLHRIAPAPDLAALADDGPSCPLIPEVQALRLMPRMRAVAAIIAHQGECWDGSGYPAGLVGDAVPLESRMLALVAEFQRRAAQARHGQDPAETDMSLLSDVLTTCQAEAGQRWDPKLVEILGLMVMGLQQGMSLPTIPTKITLGSGLLNPDVADQASVFPSSSELLPR</sequence>
<dbReference type="InterPro" id="IPR052020">
    <property type="entry name" value="Cyclic_di-GMP/3'3'-cGAMP_PDE"/>
</dbReference>
<feature type="domain" description="C-terminal" evidence="2">
    <location>
        <begin position="147"/>
        <end position="226"/>
    </location>
</feature>
<dbReference type="Pfam" id="PF10069">
    <property type="entry name" value="DICT"/>
    <property type="match status" value="1"/>
</dbReference>
<proteinExistence type="predicted"/>
<dbReference type="RefSeq" id="WP_190706577.1">
    <property type="nucleotide sequence ID" value="NZ_JAMPKX010000008.1"/>
</dbReference>
<dbReference type="EMBL" id="JAMPKX010000008">
    <property type="protein sequence ID" value="MEP0948775.1"/>
    <property type="molecule type" value="Genomic_DNA"/>
</dbReference>
<dbReference type="PANTHER" id="PTHR45228">
    <property type="entry name" value="CYCLIC DI-GMP PHOSPHODIESTERASE TM_0186-RELATED"/>
    <property type="match status" value="1"/>
</dbReference>
<evidence type="ECO:0000259" key="2">
    <source>
        <dbReference type="Pfam" id="PF17150"/>
    </source>
</evidence>
<accession>A0ABV0K7M1</accession>
<comment type="caution">
    <text evidence="3">The sequence shown here is derived from an EMBL/GenBank/DDBJ whole genome shotgun (WGS) entry which is preliminary data.</text>
</comment>
<dbReference type="CDD" id="cd00077">
    <property type="entry name" value="HDc"/>
    <property type="match status" value="1"/>
</dbReference>
<protein>
    <submittedName>
        <fullName evidence="3">Metal-dependent phosphohydrolase</fullName>
    </submittedName>
</protein>